<accession>A0A9E7SD60</accession>
<evidence type="ECO:0000313" key="2">
    <source>
        <dbReference type="Proteomes" id="UP001056425"/>
    </source>
</evidence>
<dbReference type="Pfam" id="PF11848">
    <property type="entry name" value="DUF3368"/>
    <property type="match status" value="1"/>
</dbReference>
<dbReference type="GeneID" id="72777294"/>
<organism evidence="1 2">
    <name type="scientific">Thermococcus argininiproducens</name>
    <dbReference type="NCBI Taxonomy" id="2866384"/>
    <lineage>
        <taxon>Archaea</taxon>
        <taxon>Methanobacteriati</taxon>
        <taxon>Methanobacteriota</taxon>
        <taxon>Thermococci</taxon>
        <taxon>Thermococcales</taxon>
        <taxon>Thermococcaceae</taxon>
        <taxon>Thermococcus</taxon>
    </lineage>
</organism>
<reference evidence="1 2" key="1">
    <citation type="submission" date="2021-08" db="EMBL/GenBank/DDBJ databases">
        <title>Thermococcus onnuriiensis IOH2.</title>
        <authorList>
            <person name="Park Y.-J."/>
        </authorList>
    </citation>
    <scope>NUCLEOTIDE SEQUENCE [LARGE SCALE GENOMIC DNA]</scope>
    <source>
        <strain evidence="1 2">IOH2</strain>
    </source>
</reference>
<dbReference type="InterPro" id="IPR021799">
    <property type="entry name" value="PIN-like_prokaryotic"/>
</dbReference>
<dbReference type="EMBL" id="CP080572">
    <property type="protein sequence ID" value="USH00460.1"/>
    <property type="molecule type" value="Genomic_DNA"/>
</dbReference>
<evidence type="ECO:0000313" key="1">
    <source>
        <dbReference type="EMBL" id="USH00460.1"/>
    </source>
</evidence>
<gene>
    <name evidence="1" type="ORF">K1720_03075</name>
</gene>
<keyword evidence="2" id="KW-1185">Reference proteome</keyword>
<dbReference type="RefSeq" id="WP_251949824.1">
    <property type="nucleotide sequence ID" value="NZ_CP080572.1"/>
</dbReference>
<dbReference type="AlphaFoldDB" id="A0A9E7SD60"/>
<dbReference type="Proteomes" id="UP001056425">
    <property type="component" value="Chromosome"/>
</dbReference>
<proteinExistence type="predicted"/>
<name>A0A9E7SD60_9EURY</name>
<dbReference type="KEGG" id="thei:K1720_03075"/>
<protein>
    <submittedName>
        <fullName evidence="1">DUF3368 domain-containing protein</fullName>
    </submittedName>
</protein>
<sequence>MFVIDNTVLSNFAKVGKIHLLNLRVSGTIGVLGLGVKKGILTINEANEILREMIKKGFYSPVDDLKEIIKQY</sequence>